<sequence length="231" mass="25465">MKIPQFLRRLAGWLYDQPIPIPDLEMGAVVGAGFTPEPGDSLLKAFFIIKDPTTTASLFGRDRLVGVYWRWLEKHLAYTVERVPRFGTWRQGSGAANMTFTYEDFFRSSAVICEAISTPQNDTSLGEVATHLLQSGVLPGGALAWQGDSILQLVFATVGVLSMLYTPSPAIIEGRLAISDSESLRRQGPFTTWCKATCIPLNPDKSICDILRDFSGRRGPISRLKSRLTAP</sequence>
<evidence type="ECO:0000313" key="1">
    <source>
        <dbReference type="EMBL" id="KAK4183194.1"/>
    </source>
</evidence>
<gene>
    <name evidence="1" type="ORF">QBC35DRAFT_456523</name>
</gene>
<comment type="caution">
    <text evidence="1">The sequence shown here is derived from an EMBL/GenBank/DDBJ whole genome shotgun (WGS) entry which is preliminary data.</text>
</comment>
<reference evidence="1" key="2">
    <citation type="submission" date="2023-05" db="EMBL/GenBank/DDBJ databases">
        <authorList>
            <consortium name="Lawrence Berkeley National Laboratory"/>
            <person name="Steindorff A."/>
            <person name="Hensen N."/>
            <person name="Bonometti L."/>
            <person name="Westerberg I."/>
            <person name="Brannstrom I.O."/>
            <person name="Guillou S."/>
            <person name="Cros-Aarteil S."/>
            <person name="Calhoun S."/>
            <person name="Haridas S."/>
            <person name="Kuo A."/>
            <person name="Mondo S."/>
            <person name="Pangilinan J."/>
            <person name="Riley R."/>
            <person name="Labutti K."/>
            <person name="Andreopoulos B."/>
            <person name="Lipzen A."/>
            <person name="Chen C."/>
            <person name="Yanf M."/>
            <person name="Daum C."/>
            <person name="Ng V."/>
            <person name="Clum A."/>
            <person name="Ohm R."/>
            <person name="Martin F."/>
            <person name="Silar P."/>
            <person name="Natvig D."/>
            <person name="Lalanne C."/>
            <person name="Gautier V."/>
            <person name="Ament-Velasquez S.L."/>
            <person name="Kruys A."/>
            <person name="Hutchinson M.I."/>
            <person name="Powell A.J."/>
            <person name="Barry K."/>
            <person name="Miller A.N."/>
            <person name="Grigoriev I.V."/>
            <person name="Debuchy R."/>
            <person name="Gladieux P."/>
            <person name="Thoren M.H."/>
            <person name="Johannesson H."/>
        </authorList>
    </citation>
    <scope>NUCLEOTIDE SEQUENCE</scope>
    <source>
        <strain evidence="1">PSN309</strain>
    </source>
</reference>
<dbReference type="Proteomes" id="UP001302126">
    <property type="component" value="Unassembled WGS sequence"/>
</dbReference>
<accession>A0AAN6WJZ0</accession>
<evidence type="ECO:0000313" key="2">
    <source>
        <dbReference type="Proteomes" id="UP001302126"/>
    </source>
</evidence>
<reference evidence="1" key="1">
    <citation type="journal article" date="2023" name="Mol. Phylogenet. Evol.">
        <title>Genome-scale phylogeny and comparative genomics of the fungal order Sordariales.</title>
        <authorList>
            <person name="Hensen N."/>
            <person name="Bonometti L."/>
            <person name="Westerberg I."/>
            <person name="Brannstrom I.O."/>
            <person name="Guillou S."/>
            <person name="Cros-Aarteil S."/>
            <person name="Calhoun S."/>
            <person name="Haridas S."/>
            <person name="Kuo A."/>
            <person name="Mondo S."/>
            <person name="Pangilinan J."/>
            <person name="Riley R."/>
            <person name="LaButti K."/>
            <person name="Andreopoulos B."/>
            <person name="Lipzen A."/>
            <person name="Chen C."/>
            <person name="Yan M."/>
            <person name="Daum C."/>
            <person name="Ng V."/>
            <person name="Clum A."/>
            <person name="Steindorff A."/>
            <person name="Ohm R.A."/>
            <person name="Martin F."/>
            <person name="Silar P."/>
            <person name="Natvig D.O."/>
            <person name="Lalanne C."/>
            <person name="Gautier V."/>
            <person name="Ament-Velasquez S.L."/>
            <person name="Kruys A."/>
            <person name="Hutchinson M.I."/>
            <person name="Powell A.J."/>
            <person name="Barry K."/>
            <person name="Miller A.N."/>
            <person name="Grigoriev I.V."/>
            <person name="Debuchy R."/>
            <person name="Gladieux P."/>
            <person name="Hiltunen Thoren M."/>
            <person name="Johannesson H."/>
        </authorList>
    </citation>
    <scope>NUCLEOTIDE SEQUENCE</scope>
    <source>
        <strain evidence="1">PSN309</strain>
    </source>
</reference>
<dbReference type="AlphaFoldDB" id="A0AAN6WJZ0"/>
<proteinExistence type="predicted"/>
<keyword evidence="2" id="KW-1185">Reference proteome</keyword>
<name>A0AAN6WJZ0_9PEZI</name>
<protein>
    <submittedName>
        <fullName evidence="1">Uncharacterized protein</fullName>
    </submittedName>
</protein>
<organism evidence="1 2">
    <name type="scientific">Podospora australis</name>
    <dbReference type="NCBI Taxonomy" id="1536484"/>
    <lineage>
        <taxon>Eukaryota</taxon>
        <taxon>Fungi</taxon>
        <taxon>Dikarya</taxon>
        <taxon>Ascomycota</taxon>
        <taxon>Pezizomycotina</taxon>
        <taxon>Sordariomycetes</taxon>
        <taxon>Sordariomycetidae</taxon>
        <taxon>Sordariales</taxon>
        <taxon>Podosporaceae</taxon>
        <taxon>Podospora</taxon>
    </lineage>
</organism>
<dbReference type="EMBL" id="MU864568">
    <property type="protein sequence ID" value="KAK4183194.1"/>
    <property type="molecule type" value="Genomic_DNA"/>
</dbReference>